<accession>A0AAW1L3D3</accession>
<comment type="caution">
    <text evidence="1">The sequence shown here is derived from an EMBL/GenBank/DDBJ whole genome shotgun (WGS) entry which is preliminary data.</text>
</comment>
<reference evidence="1 2" key="1">
    <citation type="journal article" date="2024" name="BMC Genomics">
        <title>De novo assembly and annotation of Popillia japonica's genome with initial clues to its potential as an invasive pest.</title>
        <authorList>
            <person name="Cucini C."/>
            <person name="Boschi S."/>
            <person name="Funari R."/>
            <person name="Cardaioli E."/>
            <person name="Iannotti N."/>
            <person name="Marturano G."/>
            <person name="Paoli F."/>
            <person name="Bruttini M."/>
            <person name="Carapelli A."/>
            <person name="Frati F."/>
            <person name="Nardi F."/>
        </authorList>
    </citation>
    <scope>NUCLEOTIDE SEQUENCE [LARGE SCALE GENOMIC DNA]</scope>
    <source>
        <strain evidence="1">DMR45628</strain>
    </source>
</reference>
<sequence>MDSCELDKLSLDLKGFNLSWVNFNMDSCELDKLSLDLKGFNLSWVSRKAVEMRHVGCSKSAMVVRRTVIVIYTIEIRRRTGQIEEISRMLWAQYASTAEKALARPDSKMWK</sequence>
<dbReference type="AlphaFoldDB" id="A0AAW1L3D3"/>
<evidence type="ECO:0000313" key="1">
    <source>
        <dbReference type="EMBL" id="KAK9727582.1"/>
    </source>
</evidence>
<protein>
    <submittedName>
        <fullName evidence="1">Uncharacterized protein</fullName>
    </submittedName>
</protein>
<proteinExistence type="predicted"/>
<dbReference type="Proteomes" id="UP001458880">
    <property type="component" value="Unassembled WGS sequence"/>
</dbReference>
<name>A0AAW1L3D3_POPJA</name>
<keyword evidence="2" id="KW-1185">Reference proteome</keyword>
<gene>
    <name evidence="1" type="ORF">QE152_g19083</name>
</gene>
<evidence type="ECO:0000313" key="2">
    <source>
        <dbReference type="Proteomes" id="UP001458880"/>
    </source>
</evidence>
<dbReference type="EMBL" id="JASPKY010000177">
    <property type="protein sequence ID" value="KAK9727582.1"/>
    <property type="molecule type" value="Genomic_DNA"/>
</dbReference>
<organism evidence="1 2">
    <name type="scientific">Popillia japonica</name>
    <name type="common">Japanese beetle</name>
    <dbReference type="NCBI Taxonomy" id="7064"/>
    <lineage>
        <taxon>Eukaryota</taxon>
        <taxon>Metazoa</taxon>
        <taxon>Ecdysozoa</taxon>
        <taxon>Arthropoda</taxon>
        <taxon>Hexapoda</taxon>
        <taxon>Insecta</taxon>
        <taxon>Pterygota</taxon>
        <taxon>Neoptera</taxon>
        <taxon>Endopterygota</taxon>
        <taxon>Coleoptera</taxon>
        <taxon>Polyphaga</taxon>
        <taxon>Scarabaeiformia</taxon>
        <taxon>Scarabaeidae</taxon>
        <taxon>Rutelinae</taxon>
        <taxon>Popillia</taxon>
    </lineage>
</organism>